<dbReference type="EMBL" id="AP014940">
    <property type="protein sequence ID" value="BAV96492.1"/>
    <property type="molecule type" value="Genomic_DNA"/>
</dbReference>
<organism evidence="1 2">
    <name type="scientific">Lysobacter enzymogenes</name>
    <dbReference type="NCBI Taxonomy" id="69"/>
    <lineage>
        <taxon>Bacteria</taxon>
        <taxon>Pseudomonadati</taxon>
        <taxon>Pseudomonadota</taxon>
        <taxon>Gammaproteobacteria</taxon>
        <taxon>Lysobacterales</taxon>
        <taxon>Lysobacteraceae</taxon>
        <taxon>Lysobacter</taxon>
    </lineage>
</organism>
<protein>
    <submittedName>
        <fullName evidence="1">Uncharacterized protein</fullName>
    </submittedName>
</protein>
<sequence length="163" mass="17852">MLRFAKCEAAGAAVIVLDYYDGPLKGFAQAAFGADCCYFEIVAWSRWDDRRLFSVVPIESDEFARIADALAIARGGGSPVRGLSRWRFADRATAVAMDALLRRCAEQARSPAFVCLTTGAVVDSAIRMDTDEAMRRRIGEALSSGRISDLRDWRDVVSPPGAR</sequence>
<dbReference type="KEGG" id="lem:LEN_1005"/>
<proteinExistence type="predicted"/>
<accession>A0AAU9ANY5</accession>
<evidence type="ECO:0000313" key="2">
    <source>
        <dbReference type="Proteomes" id="UP000218824"/>
    </source>
</evidence>
<evidence type="ECO:0000313" key="1">
    <source>
        <dbReference type="EMBL" id="BAV96492.1"/>
    </source>
</evidence>
<name>A0AAU9ANY5_LYSEN</name>
<dbReference type="AlphaFoldDB" id="A0AAU9ANY5"/>
<dbReference type="Proteomes" id="UP000218824">
    <property type="component" value="Chromosome"/>
</dbReference>
<reference evidence="1 2" key="1">
    <citation type="journal article" date="2017" name="DNA Res.">
        <title>Complete genome sequence and expression profile of the commercial lytic enzyme producer Lysobacter enzymogenes M497-1.</title>
        <authorList>
            <person name="Takami H."/>
            <person name="Toyoda A."/>
            <person name="Uchiyama I."/>
            <person name="Itoh T."/>
            <person name="Takaki Y."/>
            <person name="Arai W."/>
            <person name="Nishi S."/>
            <person name="Kawai M."/>
            <person name="Shinya K."/>
            <person name="Ikeda H."/>
        </authorList>
    </citation>
    <scope>NUCLEOTIDE SEQUENCE [LARGE SCALE GENOMIC DNA]</scope>
    <source>
        <strain evidence="1 2">M497-1</strain>
    </source>
</reference>
<gene>
    <name evidence="1" type="ORF">LEN_1005</name>
</gene>